<reference evidence="4 5" key="1">
    <citation type="journal article" date="2017" name="PLoS Biol.">
        <title>The sea cucumber genome provides insights into morphological evolution and visceral regeneration.</title>
        <authorList>
            <person name="Zhang X."/>
            <person name="Sun L."/>
            <person name="Yuan J."/>
            <person name="Sun Y."/>
            <person name="Gao Y."/>
            <person name="Zhang L."/>
            <person name="Li S."/>
            <person name="Dai H."/>
            <person name="Hamel J.F."/>
            <person name="Liu C."/>
            <person name="Yu Y."/>
            <person name="Liu S."/>
            <person name="Lin W."/>
            <person name="Guo K."/>
            <person name="Jin S."/>
            <person name="Xu P."/>
            <person name="Storey K.B."/>
            <person name="Huan P."/>
            <person name="Zhang T."/>
            <person name="Zhou Y."/>
            <person name="Zhang J."/>
            <person name="Lin C."/>
            <person name="Li X."/>
            <person name="Xing L."/>
            <person name="Huo D."/>
            <person name="Sun M."/>
            <person name="Wang L."/>
            <person name="Mercier A."/>
            <person name="Li F."/>
            <person name="Yang H."/>
            <person name="Xiang J."/>
        </authorList>
    </citation>
    <scope>NUCLEOTIDE SEQUENCE [LARGE SCALE GENOMIC DNA]</scope>
    <source>
        <strain evidence="4">Shaxun</strain>
        <tissue evidence="4">Muscle</tissue>
    </source>
</reference>
<evidence type="ECO:0000313" key="5">
    <source>
        <dbReference type="Proteomes" id="UP000230750"/>
    </source>
</evidence>
<evidence type="ECO:0000256" key="1">
    <source>
        <dbReference type="ARBA" id="ARBA00023002"/>
    </source>
</evidence>
<dbReference type="InterPro" id="IPR003819">
    <property type="entry name" value="TauD/TfdA-like"/>
</dbReference>
<dbReference type="SUPFAM" id="SSF51197">
    <property type="entry name" value="Clavaminate synthase-like"/>
    <property type="match status" value="1"/>
</dbReference>
<comment type="caution">
    <text evidence="4">The sequence shown here is derived from an EMBL/GenBank/DDBJ whole genome shotgun (WGS) entry which is preliminary data.</text>
</comment>
<accession>A0A2G8L6A2</accession>
<feature type="chain" id="PRO_5013580487" description="TauD/TfdA-like domain-containing protein" evidence="2">
    <location>
        <begin position="22"/>
        <end position="144"/>
    </location>
</feature>
<dbReference type="OrthoDB" id="406634at2759"/>
<feature type="domain" description="TauD/TfdA-like" evidence="3">
    <location>
        <begin position="48"/>
        <end position="134"/>
    </location>
</feature>
<sequence length="144" mass="16188">MLMPCVSLVLAVSYITCFCRSFDMGKKCSCLGSTLQEKIHFETHKEGGLSLETDLPYLSLPPSVHLLHCVNQHGLTNNDEAKIYLADGFHASDALRDEEPHSSEILSKMEWEYFDVQNSQDGDYHLRSTHPAIRIIFGSCPVDN</sequence>
<keyword evidence="5" id="KW-1185">Reference proteome</keyword>
<keyword evidence="2" id="KW-0732">Signal</keyword>
<gene>
    <name evidence="4" type="ORF">BSL78_07279</name>
</gene>
<dbReference type="GO" id="GO:0016491">
    <property type="term" value="F:oxidoreductase activity"/>
    <property type="evidence" value="ECO:0007669"/>
    <property type="project" value="UniProtKB-KW"/>
</dbReference>
<dbReference type="EMBL" id="MRZV01000200">
    <property type="protein sequence ID" value="PIK55791.1"/>
    <property type="molecule type" value="Genomic_DNA"/>
</dbReference>
<name>A0A2G8L6A2_STIJA</name>
<evidence type="ECO:0000256" key="2">
    <source>
        <dbReference type="SAM" id="SignalP"/>
    </source>
</evidence>
<dbReference type="Gene3D" id="3.60.130.10">
    <property type="entry name" value="Clavaminate synthase-like"/>
    <property type="match status" value="1"/>
</dbReference>
<protein>
    <recommendedName>
        <fullName evidence="3">TauD/TfdA-like domain-containing protein</fullName>
    </recommendedName>
</protein>
<dbReference type="STRING" id="307972.A0A2G8L6A2"/>
<dbReference type="InterPro" id="IPR042098">
    <property type="entry name" value="TauD-like_sf"/>
</dbReference>
<dbReference type="Proteomes" id="UP000230750">
    <property type="component" value="Unassembled WGS sequence"/>
</dbReference>
<organism evidence="4 5">
    <name type="scientific">Stichopus japonicus</name>
    <name type="common">Sea cucumber</name>
    <dbReference type="NCBI Taxonomy" id="307972"/>
    <lineage>
        <taxon>Eukaryota</taxon>
        <taxon>Metazoa</taxon>
        <taxon>Echinodermata</taxon>
        <taxon>Eleutherozoa</taxon>
        <taxon>Echinozoa</taxon>
        <taxon>Holothuroidea</taxon>
        <taxon>Aspidochirotacea</taxon>
        <taxon>Aspidochirotida</taxon>
        <taxon>Stichopodidae</taxon>
        <taxon>Apostichopus</taxon>
    </lineage>
</organism>
<evidence type="ECO:0000313" key="4">
    <source>
        <dbReference type="EMBL" id="PIK55791.1"/>
    </source>
</evidence>
<proteinExistence type="predicted"/>
<dbReference type="AlphaFoldDB" id="A0A2G8L6A2"/>
<keyword evidence="1" id="KW-0560">Oxidoreductase</keyword>
<dbReference type="Pfam" id="PF02668">
    <property type="entry name" value="TauD"/>
    <property type="match status" value="1"/>
</dbReference>
<evidence type="ECO:0000259" key="3">
    <source>
        <dbReference type="Pfam" id="PF02668"/>
    </source>
</evidence>
<feature type="signal peptide" evidence="2">
    <location>
        <begin position="1"/>
        <end position="21"/>
    </location>
</feature>